<name>A0A1I8EF03_WUCBA</name>
<feature type="transmembrane region" description="Helical" evidence="8">
    <location>
        <begin position="42"/>
        <end position="60"/>
    </location>
</feature>
<comment type="catalytic activity">
    <reaction evidence="7">
        <text>N(6)-D-ribulosyl-L-lysyl-[protein] + ATP = N(6)-(3-O-phospho-D-ribulosyl)-L-lysyl-[protein] + ADP + H(+)</text>
        <dbReference type="Rhea" id="RHEA:48432"/>
        <dbReference type="Rhea" id="RHEA-COMP:12103"/>
        <dbReference type="Rhea" id="RHEA-COMP:12104"/>
        <dbReference type="ChEBI" id="CHEBI:15378"/>
        <dbReference type="ChEBI" id="CHEBI:30616"/>
        <dbReference type="ChEBI" id="CHEBI:90418"/>
        <dbReference type="ChEBI" id="CHEBI:90420"/>
        <dbReference type="ChEBI" id="CHEBI:456216"/>
        <dbReference type="EC" id="2.7.1.172"/>
    </reaction>
    <physiologicalReaction direction="left-to-right" evidence="7">
        <dbReference type="Rhea" id="RHEA:48433"/>
    </physiologicalReaction>
</comment>
<evidence type="ECO:0000256" key="3">
    <source>
        <dbReference type="ARBA" id="ARBA00022679"/>
    </source>
</evidence>
<keyword evidence="3" id="KW-0808">Transferase</keyword>
<organism evidence="9">
    <name type="scientific">Wuchereria bancrofti</name>
    <dbReference type="NCBI Taxonomy" id="6293"/>
    <lineage>
        <taxon>Eukaryota</taxon>
        <taxon>Metazoa</taxon>
        <taxon>Ecdysozoa</taxon>
        <taxon>Nematoda</taxon>
        <taxon>Chromadorea</taxon>
        <taxon>Rhabditida</taxon>
        <taxon>Spirurina</taxon>
        <taxon>Spiruromorpha</taxon>
        <taxon>Filarioidea</taxon>
        <taxon>Onchocercidae</taxon>
        <taxon>Wuchereria</taxon>
    </lineage>
</organism>
<keyword evidence="4" id="KW-0547">Nucleotide-binding</keyword>
<dbReference type="WBParaSite" id="maker-PairedContig_1626-snap-gene-0.21-mRNA-1">
    <property type="protein sequence ID" value="maker-PairedContig_1626-snap-gene-0.21-mRNA-1"/>
    <property type="gene ID" value="maker-PairedContig_1626-snap-gene-0.21"/>
</dbReference>
<dbReference type="GO" id="GO:0005524">
    <property type="term" value="F:ATP binding"/>
    <property type="evidence" value="ECO:0007669"/>
    <property type="project" value="UniProtKB-KW"/>
</dbReference>
<evidence type="ECO:0000256" key="2">
    <source>
        <dbReference type="ARBA" id="ARBA00011961"/>
    </source>
</evidence>
<dbReference type="GO" id="GO:0005737">
    <property type="term" value="C:cytoplasm"/>
    <property type="evidence" value="ECO:0007669"/>
    <property type="project" value="UniProtKB-ARBA"/>
</dbReference>
<accession>A0A1I8EF03</accession>
<feature type="transmembrane region" description="Helical" evidence="8">
    <location>
        <begin position="72"/>
        <end position="91"/>
    </location>
</feature>
<proteinExistence type="inferred from homology"/>
<comment type="similarity">
    <text evidence="1">Belongs to the fructosamine kinase family.</text>
</comment>
<keyword evidence="8" id="KW-1133">Transmembrane helix</keyword>
<dbReference type="GO" id="GO:0016301">
    <property type="term" value="F:kinase activity"/>
    <property type="evidence" value="ECO:0007669"/>
    <property type="project" value="UniProtKB-KW"/>
</dbReference>
<evidence type="ECO:0000256" key="5">
    <source>
        <dbReference type="ARBA" id="ARBA00022777"/>
    </source>
</evidence>
<dbReference type="InterPro" id="IPR011009">
    <property type="entry name" value="Kinase-like_dom_sf"/>
</dbReference>
<sequence>MCKQDRKNRKKILISYENLPLIFYDVKEMLILSKLSLAERRWLILVFSFWIGASTHFILSNWDCGVFPPPPFYSPTLVALLFEFIGPMVAYDRSLLLLNTIGIATLVCFTYAYIYARFTFTYFYTSLIAIASSFYNMQQHLADPKLGYVLLPIQSMYNQLAITLIFGHYHWNRNPNAIKPDSLEERYTLLLQLNLGTIKELQFRFSGGYINRAKAYSTDKYGDIFVKFNDNEKAQEMFDGEFASLQALLNTNTVRVPKPIKVRFSIDGDCCLAMELLDMHGPSDFEKLGTSIAKLHLHNKFLIEANKNSQLTIGGIDKQSEPIEKFGFSVLTYSGYCPLINDWSDNWVEFYSRNRLKKVIDIVVEKTGDRELLTLWPRLERKIPEYFKNCDIYPCLLHGDLWSGNYSFTKDGPVVFDPASFYGHSEYEFGILTMFGGFHQSFHTAYHKLIPQTTGFTERVLLYQLFHHLNHWLHYINSLRLRSHLVCIECEPRENCQF</sequence>
<evidence type="ECO:0000256" key="8">
    <source>
        <dbReference type="SAM" id="Phobius"/>
    </source>
</evidence>
<dbReference type="Gene3D" id="3.30.200.20">
    <property type="entry name" value="Phosphorylase Kinase, domain 1"/>
    <property type="match status" value="1"/>
</dbReference>
<keyword evidence="8" id="KW-0472">Membrane</keyword>
<feature type="transmembrane region" description="Helical" evidence="8">
    <location>
        <begin position="96"/>
        <end position="114"/>
    </location>
</feature>
<dbReference type="SUPFAM" id="SSF56112">
    <property type="entry name" value="Protein kinase-like (PK-like)"/>
    <property type="match status" value="1"/>
</dbReference>
<evidence type="ECO:0000313" key="9">
    <source>
        <dbReference type="WBParaSite" id="maker-PairedContig_1626-snap-gene-0.21-mRNA-1"/>
    </source>
</evidence>
<dbReference type="EC" id="2.7.1.172" evidence="2"/>
<dbReference type="InterPro" id="IPR016477">
    <property type="entry name" value="Fructo-/Ketosamine-3-kinase"/>
</dbReference>
<evidence type="ECO:0000256" key="6">
    <source>
        <dbReference type="ARBA" id="ARBA00022840"/>
    </source>
</evidence>
<keyword evidence="5" id="KW-0418">Kinase</keyword>
<evidence type="ECO:0000256" key="1">
    <source>
        <dbReference type="ARBA" id="ARBA00009460"/>
    </source>
</evidence>
<protein>
    <recommendedName>
        <fullName evidence="2">protein-ribulosamine 3-kinase</fullName>
        <ecNumber evidence="2">2.7.1.172</ecNumber>
    </recommendedName>
</protein>
<dbReference type="FunFam" id="3.30.200.20:FF:000264">
    <property type="entry name" value="Protein-ribulosamine 3-kinase, chloroplastic"/>
    <property type="match status" value="1"/>
</dbReference>
<dbReference type="Pfam" id="PF03881">
    <property type="entry name" value="Fructosamin_kin"/>
    <property type="match status" value="1"/>
</dbReference>
<dbReference type="GO" id="GO:0102193">
    <property type="term" value="F:protein-ribulosamine 3-kinase activity"/>
    <property type="evidence" value="ECO:0007669"/>
    <property type="project" value="UniProtKB-EC"/>
</dbReference>
<dbReference type="PANTHER" id="PTHR12149">
    <property type="entry name" value="FRUCTOSAMINE 3 KINASE-RELATED PROTEIN"/>
    <property type="match status" value="1"/>
</dbReference>
<keyword evidence="6" id="KW-0067">ATP-binding</keyword>
<keyword evidence="8" id="KW-0812">Transmembrane</keyword>
<evidence type="ECO:0000256" key="4">
    <source>
        <dbReference type="ARBA" id="ARBA00022741"/>
    </source>
</evidence>
<reference evidence="9" key="1">
    <citation type="submission" date="2016-11" db="UniProtKB">
        <authorList>
            <consortium name="WormBaseParasite"/>
        </authorList>
    </citation>
    <scope>IDENTIFICATION</scope>
    <source>
        <strain evidence="9">pt0022</strain>
    </source>
</reference>
<dbReference type="AlphaFoldDB" id="A0A1I8EF03"/>
<dbReference type="Gene3D" id="3.90.1200.10">
    <property type="match status" value="1"/>
</dbReference>
<dbReference type="PANTHER" id="PTHR12149:SF8">
    <property type="entry name" value="PROTEIN-RIBULOSAMINE 3-KINASE"/>
    <property type="match status" value="1"/>
</dbReference>
<evidence type="ECO:0000256" key="7">
    <source>
        <dbReference type="ARBA" id="ARBA00048655"/>
    </source>
</evidence>